<organism evidence="2 3">
    <name type="scientific">Pelobates cultripes</name>
    <name type="common">Western spadefoot toad</name>
    <dbReference type="NCBI Taxonomy" id="61616"/>
    <lineage>
        <taxon>Eukaryota</taxon>
        <taxon>Metazoa</taxon>
        <taxon>Chordata</taxon>
        <taxon>Craniata</taxon>
        <taxon>Vertebrata</taxon>
        <taxon>Euteleostomi</taxon>
        <taxon>Amphibia</taxon>
        <taxon>Batrachia</taxon>
        <taxon>Anura</taxon>
        <taxon>Pelobatoidea</taxon>
        <taxon>Pelobatidae</taxon>
        <taxon>Pelobates</taxon>
    </lineage>
</organism>
<sequence>MVASWIRPATWRRYYTQVPRATKMAVRQNRPRRASGQDTAPGLSDTRSHPRISKTGTLTPATHATKAPDLIPGYRHSTKRLSPTNTAVRATVKQHTTKRRPEADSTISYS</sequence>
<proteinExistence type="predicted"/>
<name>A0AAD1SYA0_PELCU</name>
<dbReference type="AlphaFoldDB" id="A0AAD1SYA0"/>
<protein>
    <submittedName>
        <fullName evidence="2">Uncharacterized protein</fullName>
    </submittedName>
</protein>
<dbReference type="Proteomes" id="UP001295444">
    <property type="component" value="Chromosome 08"/>
</dbReference>
<accession>A0AAD1SYA0</accession>
<feature type="region of interest" description="Disordered" evidence="1">
    <location>
        <begin position="22"/>
        <end position="110"/>
    </location>
</feature>
<evidence type="ECO:0000313" key="3">
    <source>
        <dbReference type="Proteomes" id="UP001295444"/>
    </source>
</evidence>
<evidence type="ECO:0000256" key="1">
    <source>
        <dbReference type="SAM" id="MobiDB-lite"/>
    </source>
</evidence>
<keyword evidence="3" id="KW-1185">Reference proteome</keyword>
<dbReference type="EMBL" id="OW240919">
    <property type="protein sequence ID" value="CAH2312725.1"/>
    <property type="molecule type" value="Genomic_DNA"/>
</dbReference>
<reference evidence="2" key="1">
    <citation type="submission" date="2022-03" db="EMBL/GenBank/DDBJ databases">
        <authorList>
            <person name="Alioto T."/>
            <person name="Alioto T."/>
            <person name="Gomez Garrido J."/>
        </authorList>
    </citation>
    <scope>NUCLEOTIDE SEQUENCE</scope>
</reference>
<gene>
    <name evidence="2" type="ORF">PECUL_23A038726</name>
</gene>
<evidence type="ECO:0000313" key="2">
    <source>
        <dbReference type="EMBL" id="CAH2312725.1"/>
    </source>
</evidence>